<evidence type="ECO:0000256" key="10">
    <source>
        <dbReference type="ARBA" id="ARBA00023065"/>
    </source>
</evidence>
<protein>
    <recommendedName>
        <fullName evidence="3">ferric-chelate reductase (NADPH)</fullName>
        <ecNumber evidence="3">1.16.1.9</ecNumber>
    </recommendedName>
</protein>
<evidence type="ECO:0000256" key="3">
    <source>
        <dbReference type="ARBA" id="ARBA00012668"/>
    </source>
</evidence>
<dbReference type="PANTHER" id="PTHR32361">
    <property type="entry name" value="FERRIC/CUPRIC REDUCTASE TRANSMEMBRANE COMPONENT"/>
    <property type="match status" value="1"/>
</dbReference>
<dbReference type="PANTHER" id="PTHR32361:SF9">
    <property type="entry name" value="FERRIC REDUCTASE TRANSMEMBRANE COMPONENT 3-RELATED"/>
    <property type="match status" value="1"/>
</dbReference>
<keyword evidence="18" id="KW-1185">Reference proteome</keyword>
<feature type="transmembrane region" description="Helical" evidence="15">
    <location>
        <begin position="236"/>
        <end position="256"/>
    </location>
</feature>
<dbReference type="CDD" id="cd06186">
    <property type="entry name" value="NOX_Duox_like_FAD_NADP"/>
    <property type="match status" value="1"/>
</dbReference>
<feature type="domain" description="FAD-binding FR-type" evidence="16">
    <location>
        <begin position="279"/>
        <end position="388"/>
    </location>
</feature>
<dbReference type="Pfam" id="PF01794">
    <property type="entry name" value="Ferric_reduct"/>
    <property type="match status" value="1"/>
</dbReference>
<evidence type="ECO:0000256" key="12">
    <source>
        <dbReference type="ARBA" id="ARBA00023180"/>
    </source>
</evidence>
<keyword evidence="12" id="KW-0325">Glycoprotein</keyword>
<name>A0A6A7BZE4_9PEZI</name>
<reference evidence="17" key="1">
    <citation type="journal article" date="2020" name="Stud. Mycol.">
        <title>101 Dothideomycetes genomes: a test case for predicting lifestyles and emergence of pathogens.</title>
        <authorList>
            <person name="Haridas S."/>
            <person name="Albert R."/>
            <person name="Binder M."/>
            <person name="Bloem J."/>
            <person name="Labutti K."/>
            <person name="Salamov A."/>
            <person name="Andreopoulos B."/>
            <person name="Baker S."/>
            <person name="Barry K."/>
            <person name="Bills G."/>
            <person name="Bluhm B."/>
            <person name="Cannon C."/>
            <person name="Castanera R."/>
            <person name="Culley D."/>
            <person name="Daum C."/>
            <person name="Ezra D."/>
            <person name="Gonzalez J."/>
            <person name="Henrissat B."/>
            <person name="Kuo A."/>
            <person name="Liang C."/>
            <person name="Lipzen A."/>
            <person name="Lutzoni F."/>
            <person name="Magnuson J."/>
            <person name="Mondo S."/>
            <person name="Nolan M."/>
            <person name="Ohm R."/>
            <person name="Pangilinan J."/>
            <person name="Park H.-J."/>
            <person name="Ramirez L."/>
            <person name="Alfaro M."/>
            <person name="Sun H."/>
            <person name="Tritt A."/>
            <person name="Yoshinaga Y."/>
            <person name="Zwiers L.-H."/>
            <person name="Turgeon B."/>
            <person name="Goodwin S."/>
            <person name="Spatafora J."/>
            <person name="Crous P."/>
            <person name="Grigoriev I."/>
        </authorList>
    </citation>
    <scope>NUCLEOTIDE SEQUENCE</scope>
    <source>
        <strain evidence="17">CBS 480.64</strain>
    </source>
</reference>
<comment type="similarity">
    <text evidence="2">Belongs to the ferric reductase (FRE) family.</text>
</comment>
<dbReference type="InterPro" id="IPR013121">
    <property type="entry name" value="Fe_red_NAD-bd_6"/>
</dbReference>
<evidence type="ECO:0000256" key="14">
    <source>
        <dbReference type="SAM" id="MobiDB-lite"/>
    </source>
</evidence>
<feature type="transmembrane region" description="Helical" evidence="15">
    <location>
        <begin position="134"/>
        <end position="152"/>
    </location>
</feature>
<evidence type="ECO:0000256" key="13">
    <source>
        <dbReference type="ARBA" id="ARBA00048483"/>
    </source>
</evidence>
<evidence type="ECO:0000256" key="4">
    <source>
        <dbReference type="ARBA" id="ARBA00022448"/>
    </source>
</evidence>
<keyword evidence="6 15" id="KW-0812">Transmembrane</keyword>
<dbReference type="InterPro" id="IPR013130">
    <property type="entry name" value="Fe3_Rdtase_TM_dom"/>
</dbReference>
<dbReference type="PROSITE" id="PS51384">
    <property type="entry name" value="FAD_FR"/>
    <property type="match status" value="1"/>
</dbReference>
<dbReference type="InterPro" id="IPR039261">
    <property type="entry name" value="FNR_nucleotide-bd"/>
</dbReference>
<evidence type="ECO:0000256" key="1">
    <source>
        <dbReference type="ARBA" id="ARBA00004651"/>
    </source>
</evidence>
<feature type="compositionally biased region" description="Low complexity" evidence="14">
    <location>
        <begin position="463"/>
        <end position="478"/>
    </location>
</feature>
<dbReference type="InterPro" id="IPR017938">
    <property type="entry name" value="Riboflavin_synthase-like_b-brl"/>
</dbReference>
<dbReference type="InterPro" id="IPR017927">
    <property type="entry name" value="FAD-bd_FR_type"/>
</dbReference>
<dbReference type="SUPFAM" id="SSF63380">
    <property type="entry name" value="Riboflavin synthase domain-like"/>
    <property type="match status" value="1"/>
</dbReference>
<evidence type="ECO:0000256" key="15">
    <source>
        <dbReference type="SAM" id="Phobius"/>
    </source>
</evidence>
<dbReference type="Proteomes" id="UP000799421">
    <property type="component" value="Unassembled WGS sequence"/>
</dbReference>
<feature type="transmembrane region" description="Helical" evidence="15">
    <location>
        <begin position="262"/>
        <end position="281"/>
    </location>
</feature>
<gene>
    <name evidence="17" type="ORF">K470DRAFT_264436</name>
</gene>
<keyword evidence="8 15" id="KW-1133">Transmembrane helix</keyword>
<evidence type="ECO:0000313" key="17">
    <source>
        <dbReference type="EMBL" id="KAF2860432.1"/>
    </source>
</evidence>
<comment type="catalytic activity">
    <reaction evidence="13">
        <text>2 a Fe(II)-siderophore + NADP(+) + H(+) = 2 a Fe(III)-siderophore + NADPH</text>
        <dbReference type="Rhea" id="RHEA:28795"/>
        <dbReference type="Rhea" id="RHEA-COMP:11342"/>
        <dbReference type="Rhea" id="RHEA-COMP:11344"/>
        <dbReference type="ChEBI" id="CHEBI:15378"/>
        <dbReference type="ChEBI" id="CHEBI:29033"/>
        <dbReference type="ChEBI" id="CHEBI:29034"/>
        <dbReference type="ChEBI" id="CHEBI:57783"/>
        <dbReference type="ChEBI" id="CHEBI:58349"/>
        <dbReference type="EC" id="1.16.1.9"/>
    </reaction>
</comment>
<organism evidence="17 18">
    <name type="scientific">Piedraia hortae CBS 480.64</name>
    <dbReference type="NCBI Taxonomy" id="1314780"/>
    <lineage>
        <taxon>Eukaryota</taxon>
        <taxon>Fungi</taxon>
        <taxon>Dikarya</taxon>
        <taxon>Ascomycota</taxon>
        <taxon>Pezizomycotina</taxon>
        <taxon>Dothideomycetes</taxon>
        <taxon>Dothideomycetidae</taxon>
        <taxon>Capnodiales</taxon>
        <taxon>Piedraiaceae</taxon>
        <taxon>Piedraia</taxon>
    </lineage>
</organism>
<proteinExistence type="inferred from homology"/>
<evidence type="ECO:0000256" key="6">
    <source>
        <dbReference type="ARBA" id="ARBA00022692"/>
    </source>
</evidence>
<feature type="transmembrane region" description="Helical" evidence="15">
    <location>
        <begin position="17"/>
        <end position="36"/>
    </location>
</feature>
<evidence type="ECO:0000259" key="16">
    <source>
        <dbReference type="PROSITE" id="PS51384"/>
    </source>
</evidence>
<dbReference type="SFLD" id="SFLDS00052">
    <property type="entry name" value="Ferric_Reductase_Domain"/>
    <property type="match status" value="1"/>
</dbReference>
<accession>A0A6A7BZE4</accession>
<evidence type="ECO:0000256" key="9">
    <source>
        <dbReference type="ARBA" id="ARBA00023002"/>
    </source>
</evidence>
<evidence type="ECO:0000256" key="8">
    <source>
        <dbReference type="ARBA" id="ARBA00022989"/>
    </source>
</evidence>
<dbReference type="GO" id="GO:0015677">
    <property type="term" value="P:copper ion import"/>
    <property type="evidence" value="ECO:0007669"/>
    <property type="project" value="TreeGrafter"/>
</dbReference>
<keyword evidence="9" id="KW-0560">Oxidoreductase</keyword>
<keyword evidence="5" id="KW-1003">Cell membrane</keyword>
<dbReference type="GO" id="GO:0052851">
    <property type="term" value="F:ferric-chelate reductase (NADPH) activity"/>
    <property type="evidence" value="ECO:0007669"/>
    <property type="project" value="UniProtKB-EC"/>
</dbReference>
<keyword evidence="7" id="KW-0249">Electron transport</keyword>
<feature type="transmembrane region" description="Helical" evidence="15">
    <location>
        <begin position="172"/>
        <end position="190"/>
    </location>
</feature>
<dbReference type="SUPFAM" id="SSF52343">
    <property type="entry name" value="Ferredoxin reductase-like, C-terminal NADP-linked domain"/>
    <property type="match status" value="1"/>
</dbReference>
<evidence type="ECO:0000256" key="2">
    <source>
        <dbReference type="ARBA" id="ARBA00006278"/>
    </source>
</evidence>
<dbReference type="GO" id="GO:0006879">
    <property type="term" value="P:intracellular iron ion homeostasis"/>
    <property type="evidence" value="ECO:0007669"/>
    <property type="project" value="TreeGrafter"/>
</dbReference>
<dbReference type="EMBL" id="MU005981">
    <property type="protein sequence ID" value="KAF2860432.1"/>
    <property type="molecule type" value="Genomic_DNA"/>
</dbReference>
<keyword evidence="11 15" id="KW-0472">Membrane</keyword>
<evidence type="ECO:0000256" key="7">
    <source>
        <dbReference type="ARBA" id="ARBA00022982"/>
    </source>
</evidence>
<keyword evidence="10" id="KW-0406">Ion transport</keyword>
<dbReference type="SFLD" id="SFLDG01168">
    <property type="entry name" value="Ferric_reductase_subgroup_(FRE"/>
    <property type="match status" value="1"/>
</dbReference>
<evidence type="ECO:0000256" key="11">
    <source>
        <dbReference type="ARBA" id="ARBA00023136"/>
    </source>
</evidence>
<dbReference type="GO" id="GO:0006826">
    <property type="term" value="P:iron ion transport"/>
    <property type="evidence" value="ECO:0007669"/>
    <property type="project" value="UniProtKB-ARBA"/>
</dbReference>
<dbReference type="Pfam" id="PF08030">
    <property type="entry name" value="NAD_binding_6"/>
    <property type="match status" value="1"/>
</dbReference>
<dbReference type="InterPro" id="IPR013112">
    <property type="entry name" value="FAD-bd_8"/>
</dbReference>
<dbReference type="Gene3D" id="3.40.50.80">
    <property type="entry name" value="Nucleotide-binding domain of ferredoxin-NADP reductase (FNR) module"/>
    <property type="match status" value="1"/>
</dbReference>
<comment type="subcellular location">
    <subcellularLocation>
        <location evidence="1">Cell membrane</location>
        <topology evidence="1">Multi-pass membrane protein</topology>
    </subcellularLocation>
</comment>
<keyword evidence="4" id="KW-0813">Transport</keyword>
<dbReference type="OrthoDB" id="3944240at2759"/>
<evidence type="ECO:0000313" key="18">
    <source>
        <dbReference type="Proteomes" id="UP000799421"/>
    </source>
</evidence>
<evidence type="ECO:0000256" key="5">
    <source>
        <dbReference type="ARBA" id="ARBA00022475"/>
    </source>
</evidence>
<dbReference type="GO" id="GO:0005886">
    <property type="term" value="C:plasma membrane"/>
    <property type="evidence" value="ECO:0007669"/>
    <property type="project" value="UniProtKB-SubCell"/>
</dbReference>
<feature type="transmembrane region" description="Helical" evidence="15">
    <location>
        <begin position="210"/>
        <end position="229"/>
    </location>
</feature>
<dbReference type="InterPro" id="IPR051410">
    <property type="entry name" value="Ferric/Cupric_Reductase"/>
</dbReference>
<dbReference type="AlphaFoldDB" id="A0A6A7BZE4"/>
<sequence>MSGDGSMYPANKRIARGFWYAIAGTTGLMAVVRAVTAAQARQRLQQTGKCPSRPRGWAAQMLATATAMVREIAYPQPVCFTGKISRYFTPLPLGRWIVLLIYWVMILAMLWSNVIMKPSDPMAGYKWEKVGYRAAWVSITQVPLIYLLAFKLNPFSLITGISYERLNWLHRWTARTIFLTVIVHWAFFLHEWWLADFIAEELKMMPVVKYGIGAFGVLCWMVLSSFGLFRSKLYEVWVLQHIAAAAVFLWLLWKHVPSKARYNIWMCVGFAAFDWIGRIIWNTFRNIRIRTLRLGYETQLEPLPGDVVRVTIAEPGFRWRAGQHIYLSIPRLGPLQAHPFTIAGSDDLVLIIQARSGFSRRLLNAAQREKRQSYRALISGPWGNPPNFRHFDTVVLLAASTGATFTVPILESLFSSPTCVRRVEFHWIVRDTAHVDWFYKRLQALSDRPEVRIVIHVTGSVVETPSTSSSTPSNASNEKAPLSPPPRRVSDALFVSRGSRPELDSILRGPIERALGETAVVVCGNASLTASTRTYISQLSDERAVHKGSGAQGIKVYCEAFSSS</sequence>
<feature type="transmembrane region" description="Helical" evidence="15">
    <location>
        <begin position="93"/>
        <end position="114"/>
    </location>
</feature>
<dbReference type="EC" id="1.16.1.9" evidence="3"/>
<feature type="region of interest" description="Disordered" evidence="14">
    <location>
        <begin position="463"/>
        <end position="488"/>
    </location>
</feature>
<dbReference type="Pfam" id="PF08022">
    <property type="entry name" value="FAD_binding_8"/>
    <property type="match status" value="1"/>
</dbReference>